<dbReference type="AlphaFoldDB" id="A0A915Z2H3"/>
<sequence>MEFMTQREFKGWETGLSPDNFNLLSVLTSVGVKRTSISKKDEKWIKAATTLSETLKHQAQTEEVKIFWRNIDLKRKEMEVNATIKQKEIGDETGYGTICC</sequence>
<organism evidence="1 2">
    <name type="scientific">Rhizophagus irregularis</name>
    <dbReference type="NCBI Taxonomy" id="588596"/>
    <lineage>
        <taxon>Eukaryota</taxon>
        <taxon>Fungi</taxon>
        <taxon>Fungi incertae sedis</taxon>
        <taxon>Mucoromycota</taxon>
        <taxon>Glomeromycotina</taxon>
        <taxon>Glomeromycetes</taxon>
        <taxon>Glomerales</taxon>
        <taxon>Glomeraceae</taxon>
        <taxon>Rhizophagus</taxon>
    </lineage>
</organism>
<reference evidence="1" key="1">
    <citation type="submission" date="2020-05" db="EMBL/GenBank/DDBJ databases">
        <authorList>
            <person name="Rincon C."/>
            <person name="Sanders R I."/>
            <person name="Robbins C."/>
            <person name="Chaturvedi A."/>
        </authorList>
    </citation>
    <scope>NUCLEOTIDE SEQUENCE</scope>
    <source>
        <strain evidence="1">CHB12</strain>
    </source>
</reference>
<dbReference type="VEuPathDB" id="FungiDB:RhiirFUN_010398"/>
<accession>A0A915Z2H3</accession>
<evidence type="ECO:0000313" key="1">
    <source>
        <dbReference type="EMBL" id="CAB5358785.1"/>
    </source>
</evidence>
<proteinExistence type="predicted"/>
<protein>
    <submittedName>
        <fullName evidence="1">Uncharacterized protein</fullName>
    </submittedName>
</protein>
<dbReference type="Proteomes" id="UP000684084">
    <property type="component" value="Unassembled WGS sequence"/>
</dbReference>
<dbReference type="OrthoDB" id="2339033at2759"/>
<comment type="caution">
    <text evidence="1">The sequence shown here is derived from an EMBL/GenBank/DDBJ whole genome shotgun (WGS) entry which is preliminary data.</text>
</comment>
<dbReference type="EMBL" id="CAGKOT010000013">
    <property type="protein sequence ID" value="CAB5358785.1"/>
    <property type="molecule type" value="Genomic_DNA"/>
</dbReference>
<evidence type="ECO:0000313" key="2">
    <source>
        <dbReference type="Proteomes" id="UP000684084"/>
    </source>
</evidence>
<gene>
    <name evidence="1" type="ORF">CHRIB12_LOCUS7401</name>
</gene>
<name>A0A915Z2H3_9GLOM</name>